<evidence type="ECO:0000313" key="2">
    <source>
        <dbReference type="Proteomes" id="UP001642502"/>
    </source>
</evidence>
<accession>A0ABP0D599</accession>
<dbReference type="EMBL" id="CAWUON010000003">
    <property type="protein sequence ID" value="CAK7263385.1"/>
    <property type="molecule type" value="Genomic_DNA"/>
</dbReference>
<comment type="caution">
    <text evidence="1">The sequence shown here is derived from an EMBL/GenBank/DDBJ whole genome shotgun (WGS) entry which is preliminary data.</text>
</comment>
<sequence length="210" mass="22970">MAEKAAGSELADLPEQRQKLPDAIRKDPNNVVLYLRRAVVYSDMGYPDLALGDTFRVGRLACMKVLVTKSCCIKALVETAGRQRLRQSGGHDGDYNPLKLSDGGFARREVYPWKFHEPDRCSPASVAFLNQQLAEDKAAGATRPGGIAAGQEILCQYCDVDLPVQLRRDWARGTLSGTCICQRCRNEAAAEQGSLATSCAHPACICSFYK</sequence>
<dbReference type="Proteomes" id="UP001642502">
    <property type="component" value="Unassembled WGS sequence"/>
</dbReference>
<organism evidence="1 2">
    <name type="scientific">Sporothrix epigloea</name>
    <dbReference type="NCBI Taxonomy" id="1892477"/>
    <lineage>
        <taxon>Eukaryota</taxon>
        <taxon>Fungi</taxon>
        <taxon>Dikarya</taxon>
        <taxon>Ascomycota</taxon>
        <taxon>Pezizomycotina</taxon>
        <taxon>Sordariomycetes</taxon>
        <taxon>Sordariomycetidae</taxon>
        <taxon>Ophiostomatales</taxon>
        <taxon>Ophiostomataceae</taxon>
        <taxon>Sporothrix</taxon>
    </lineage>
</organism>
<reference evidence="1 2" key="1">
    <citation type="submission" date="2024-01" db="EMBL/GenBank/DDBJ databases">
        <authorList>
            <person name="Allen C."/>
            <person name="Tagirdzhanova G."/>
        </authorList>
    </citation>
    <scope>NUCLEOTIDE SEQUENCE [LARGE SCALE GENOMIC DNA]</scope>
    <source>
        <strain evidence="1 2">CBS 119000</strain>
    </source>
</reference>
<gene>
    <name evidence="1" type="ORF">SEPCBS119000_000446</name>
</gene>
<name>A0ABP0D599_9PEZI</name>
<dbReference type="Gene3D" id="2.170.270.10">
    <property type="entry name" value="SET domain"/>
    <property type="match status" value="1"/>
</dbReference>
<evidence type="ECO:0000313" key="1">
    <source>
        <dbReference type="EMBL" id="CAK7263385.1"/>
    </source>
</evidence>
<dbReference type="InterPro" id="IPR046341">
    <property type="entry name" value="SET_dom_sf"/>
</dbReference>
<proteinExistence type="predicted"/>
<protein>
    <submittedName>
        <fullName evidence="1">Uncharacterized protein</fullName>
    </submittedName>
</protein>
<keyword evidence="2" id="KW-1185">Reference proteome</keyword>